<sequence length="411" mass="46959">MTWNNSSFTEHYRKIKIEGFQPDKLVDRCIRDRIRLRGITFVSNLELTLFVSDRDFKKLKKMAGNRYKITILGNGGYRYWLGFLRNRKITILGMILFAAFLYYQSLFVVEIRIDGYETISEASLRETLAEAGLYEGCRKKLDVDSIKIRLYEEYDNISWAGITLDGNLAQVKISEGANPIKKEETNVAKKKPCNIVADKAGYISSVDPEEGLRAVKDGAYVKKGDVLITGKIPLNSTAYGTESEDETETYVHAAGTVEAKIPQRLHFFAEAYERIKKETGRCIWGISINGHNPAKALNTYETCIVETKNLFNIVKPFRLKVDLVCVKEVRISQRKAGNRELKKAVNAQVRRYVKENLPESTQILNKSLNFSREKNIITIGVTLETLQKIGIEEEIVVDKQRDGKHKKNRDR</sequence>
<dbReference type="Pfam" id="PF06898">
    <property type="entry name" value="YqfD"/>
    <property type="match status" value="1"/>
</dbReference>
<dbReference type="AlphaFoldDB" id="A0A923NGK4"/>
<comment type="caution">
    <text evidence="2">The sequence shown here is derived from an EMBL/GenBank/DDBJ whole genome shotgun (WGS) entry which is preliminary data.</text>
</comment>
<keyword evidence="1" id="KW-0812">Transmembrane</keyword>
<name>A0A923NGK4_9FIRM</name>
<dbReference type="RefSeq" id="WP_187301767.1">
    <property type="nucleotide sequence ID" value="NZ_JACRYT010000001.1"/>
</dbReference>
<keyword evidence="1" id="KW-0472">Membrane</keyword>
<accession>A0A923NGK4</accession>
<dbReference type="EMBL" id="JACRYT010000001">
    <property type="protein sequence ID" value="MBC6678603.1"/>
    <property type="molecule type" value="Genomic_DNA"/>
</dbReference>
<keyword evidence="1" id="KW-1133">Transmembrane helix</keyword>
<gene>
    <name evidence="2" type="ORF">H9L42_02020</name>
</gene>
<protein>
    <submittedName>
        <fullName evidence="2">Sporulation protein YqfD</fullName>
    </submittedName>
</protein>
<dbReference type="InterPro" id="IPR010690">
    <property type="entry name" value="YqfD"/>
</dbReference>
<reference evidence="2" key="1">
    <citation type="submission" date="2020-08" db="EMBL/GenBank/DDBJ databases">
        <title>Genome public.</title>
        <authorList>
            <person name="Liu C."/>
            <person name="Sun Q."/>
        </authorList>
    </citation>
    <scope>NUCLEOTIDE SEQUENCE</scope>
    <source>
        <strain evidence="2">BX12</strain>
    </source>
</reference>
<evidence type="ECO:0000313" key="3">
    <source>
        <dbReference type="Proteomes" id="UP000602647"/>
    </source>
</evidence>
<feature type="transmembrane region" description="Helical" evidence="1">
    <location>
        <begin position="89"/>
        <end position="109"/>
    </location>
</feature>
<evidence type="ECO:0000313" key="2">
    <source>
        <dbReference type="EMBL" id="MBC6678603.1"/>
    </source>
</evidence>
<dbReference type="Proteomes" id="UP000602647">
    <property type="component" value="Unassembled WGS sequence"/>
</dbReference>
<organism evidence="2 3">
    <name type="scientific">Zhenpiania hominis</name>
    <dbReference type="NCBI Taxonomy" id="2763644"/>
    <lineage>
        <taxon>Bacteria</taxon>
        <taxon>Bacillati</taxon>
        <taxon>Bacillota</taxon>
        <taxon>Clostridia</taxon>
        <taxon>Peptostreptococcales</taxon>
        <taxon>Anaerovoracaceae</taxon>
        <taxon>Zhenpiania</taxon>
    </lineage>
</organism>
<evidence type="ECO:0000256" key="1">
    <source>
        <dbReference type="SAM" id="Phobius"/>
    </source>
</evidence>
<keyword evidence="3" id="KW-1185">Reference proteome</keyword>
<proteinExistence type="predicted"/>